<gene>
    <name evidence="2" type="ORF">BDA96_07G138600</name>
</gene>
<evidence type="ECO:0000256" key="1">
    <source>
        <dbReference type="SAM" id="MobiDB-lite"/>
    </source>
</evidence>
<protein>
    <submittedName>
        <fullName evidence="2">Uncharacterized protein</fullName>
    </submittedName>
</protein>
<reference evidence="2" key="1">
    <citation type="journal article" date="2019" name="BMC Genomics">
        <title>A new reference genome for Sorghum bicolor reveals high levels of sequence similarity between sweet and grain genotypes: implications for the genetics of sugar metabolism.</title>
        <authorList>
            <person name="Cooper E.A."/>
            <person name="Brenton Z.W."/>
            <person name="Flinn B.S."/>
            <person name="Jenkins J."/>
            <person name="Shu S."/>
            <person name="Flowers D."/>
            <person name="Luo F."/>
            <person name="Wang Y."/>
            <person name="Xia P."/>
            <person name="Barry K."/>
            <person name="Daum C."/>
            <person name="Lipzen A."/>
            <person name="Yoshinaga Y."/>
            <person name="Schmutz J."/>
            <person name="Saski C."/>
            <person name="Vermerris W."/>
            <person name="Kresovich S."/>
        </authorList>
    </citation>
    <scope>NUCLEOTIDE SEQUENCE</scope>
</reference>
<name>A0A921QKW4_SORBI</name>
<evidence type="ECO:0000313" key="2">
    <source>
        <dbReference type="EMBL" id="KAG0523622.1"/>
    </source>
</evidence>
<sequence>MSPRLPLDHHSLLIHRRTTPIADYHRRPSPSVVSPSDDAHPPPSLCLPRPASRTISPLILAPPPSVVHGCWASSSLVARRVRIRLGHSAAPRCGCTLASLRRSPVWFPASP</sequence>
<dbReference type="Proteomes" id="UP000807115">
    <property type="component" value="Chromosome 7"/>
</dbReference>
<organism evidence="2 3">
    <name type="scientific">Sorghum bicolor</name>
    <name type="common">Sorghum</name>
    <name type="synonym">Sorghum vulgare</name>
    <dbReference type="NCBI Taxonomy" id="4558"/>
    <lineage>
        <taxon>Eukaryota</taxon>
        <taxon>Viridiplantae</taxon>
        <taxon>Streptophyta</taxon>
        <taxon>Embryophyta</taxon>
        <taxon>Tracheophyta</taxon>
        <taxon>Spermatophyta</taxon>
        <taxon>Magnoliopsida</taxon>
        <taxon>Liliopsida</taxon>
        <taxon>Poales</taxon>
        <taxon>Poaceae</taxon>
        <taxon>PACMAD clade</taxon>
        <taxon>Panicoideae</taxon>
        <taxon>Andropogonodae</taxon>
        <taxon>Andropogoneae</taxon>
        <taxon>Sorghinae</taxon>
        <taxon>Sorghum</taxon>
    </lineage>
</organism>
<proteinExistence type="predicted"/>
<evidence type="ECO:0000313" key="3">
    <source>
        <dbReference type="Proteomes" id="UP000807115"/>
    </source>
</evidence>
<accession>A0A921QKW4</accession>
<feature type="region of interest" description="Disordered" evidence="1">
    <location>
        <begin position="18"/>
        <end position="47"/>
    </location>
</feature>
<dbReference type="AlphaFoldDB" id="A0A921QKW4"/>
<dbReference type="EMBL" id="CM027686">
    <property type="protein sequence ID" value="KAG0523622.1"/>
    <property type="molecule type" value="Genomic_DNA"/>
</dbReference>
<comment type="caution">
    <text evidence="2">The sequence shown here is derived from an EMBL/GenBank/DDBJ whole genome shotgun (WGS) entry which is preliminary data.</text>
</comment>
<reference evidence="2" key="2">
    <citation type="submission" date="2020-10" db="EMBL/GenBank/DDBJ databases">
        <authorList>
            <person name="Cooper E.A."/>
            <person name="Brenton Z.W."/>
            <person name="Flinn B.S."/>
            <person name="Jenkins J."/>
            <person name="Shu S."/>
            <person name="Flowers D."/>
            <person name="Luo F."/>
            <person name="Wang Y."/>
            <person name="Xia P."/>
            <person name="Barry K."/>
            <person name="Daum C."/>
            <person name="Lipzen A."/>
            <person name="Yoshinaga Y."/>
            <person name="Schmutz J."/>
            <person name="Saski C."/>
            <person name="Vermerris W."/>
            <person name="Kresovich S."/>
        </authorList>
    </citation>
    <scope>NUCLEOTIDE SEQUENCE</scope>
</reference>